<evidence type="ECO:0000313" key="3">
    <source>
        <dbReference type="EMBL" id="KAG2203405.1"/>
    </source>
</evidence>
<dbReference type="PANTHER" id="PTHR11571:SF150">
    <property type="entry name" value="GLUTATHIONE S-TRANSFERASE"/>
    <property type="match status" value="1"/>
</dbReference>
<dbReference type="Gene3D" id="1.20.1050.10">
    <property type="match status" value="1"/>
</dbReference>
<dbReference type="SUPFAM" id="SSF52833">
    <property type="entry name" value="Thioredoxin-like"/>
    <property type="match status" value="1"/>
</dbReference>
<dbReference type="InterPro" id="IPR004045">
    <property type="entry name" value="Glutathione_S-Trfase_N"/>
</dbReference>
<reference evidence="3" key="1">
    <citation type="submission" date="2020-12" db="EMBL/GenBank/DDBJ databases">
        <title>Metabolic potential, ecology and presence of endohyphal bacteria is reflected in genomic diversity of Mucoromycotina.</title>
        <authorList>
            <person name="Muszewska A."/>
            <person name="Okrasinska A."/>
            <person name="Steczkiewicz K."/>
            <person name="Drgas O."/>
            <person name="Orlowska M."/>
            <person name="Perlinska-Lenart U."/>
            <person name="Aleksandrzak-Piekarczyk T."/>
            <person name="Szatraj K."/>
            <person name="Zielenkiewicz U."/>
            <person name="Pilsyk S."/>
            <person name="Malc E."/>
            <person name="Mieczkowski P."/>
            <person name="Kruszewska J.S."/>
            <person name="Biernat P."/>
            <person name="Pawlowska J."/>
        </authorList>
    </citation>
    <scope>NUCLEOTIDE SEQUENCE</scope>
    <source>
        <strain evidence="3">WA0000017839</strain>
    </source>
</reference>
<accession>A0A8H7V185</accession>
<dbReference type="InterPro" id="IPR036282">
    <property type="entry name" value="Glutathione-S-Trfase_C_sf"/>
</dbReference>
<feature type="domain" description="GST N-terminal" evidence="1">
    <location>
        <begin position="11"/>
        <end position="93"/>
    </location>
</feature>
<dbReference type="InterPro" id="IPR010987">
    <property type="entry name" value="Glutathione-S-Trfase_C-like"/>
</dbReference>
<dbReference type="GO" id="GO:0004364">
    <property type="term" value="F:glutathione transferase activity"/>
    <property type="evidence" value="ECO:0007669"/>
    <property type="project" value="TreeGrafter"/>
</dbReference>
<evidence type="ECO:0000259" key="2">
    <source>
        <dbReference type="PROSITE" id="PS50405"/>
    </source>
</evidence>
<sequence>MSSLSNIKLHYFTVVKGSPVKGRGEHVRLLLEDAGVDFEYVRHTGEEWGALKQKLLSEKIRAPTMPFITIDGKYYGKTFPTMRYLSKKLNKYEGSNDDETQLLDVYTDIVGDWTLKWSASSFGAFTEEASKNYKENIRPQFHNTFNDILSDTKGPFLLGENISYADFALYHILEDDIEGEVNVKTLPYLSAFFEAVQSRPNLKTYLASDRK</sequence>
<comment type="caution">
    <text evidence="3">The sequence shown here is derived from an EMBL/GenBank/DDBJ whole genome shotgun (WGS) entry which is preliminary data.</text>
</comment>
<feature type="domain" description="GST C-terminal" evidence="2">
    <location>
        <begin position="96"/>
        <end position="211"/>
    </location>
</feature>
<dbReference type="InterPro" id="IPR036249">
    <property type="entry name" value="Thioredoxin-like_sf"/>
</dbReference>
<organism evidence="3 4">
    <name type="scientific">Mucor saturninus</name>
    <dbReference type="NCBI Taxonomy" id="64648"/>
    <lineage>
        <taxon>Eukaryota</taxon>
        <taxon>Fungi</taxon>
        <taxon>Fungi incertae sedis</taxon>
        <taxon>Mucoromycota</taxon>
        <taxon>Mucoromycotina</taxon>
        <taxon>Mucoromycetes</taxon>
        <taxon>Mucorales</taxon>
        <taxon>Mucorineae</taxon>
        <taxon>Mucoraceae</taxon>
        <taxon>Mucor</taxon>
    </lineage>
</organism>
<evidence type="ECO:0008006" key="5">
    <source>
        <dbReference type="Google" id="ProtNLM"/>
    </source>
</evidence>
<name>A0A8H7V185_9FUNG</name>
<evidence type="ECO:0000313" key="4">
    <source>
        <dbReference type="Proteomes" id="UP000603453"/>
    </source>
</evidence>
<protein>
    <recommendedName>
        <fullName evidence="5">Glutathione transferase</fullName>
    </recommendedName>
</protein>
<dbReference type="InterPro" id="IPR004046">
    <property type="entry name" value="GST_C"/>
</dbReference>
<dbReference type="EMBL" id="JAEPRD010000052">
    <property type="protein sequence ID" value="KAG2203405.1"/>
    <property type="molecule type" value="Genomic_DNA"/>
</dbReference>
<dbReference type="AlphaFoldDB" id="A0A8H7V185"/>
<dbReference type="PROSITE" id="PS50405">
    <property type="entry name" value="GST_CTER"/>
    <property type="match status" value="1"/>
</dbReference>
<dbReference type="GO" id="GO:0006749">
    <property type="term" value="P:glutathione metabolic process"/>
    <property type="evidence" value="ECO:0007669"/>
    <property type="project" value="TreeGrafter"/>
</dbReference>
<dbReference type="InterPro" id="IPR050213">
    <property type="entry name" value="GST_superfamily"/>
</dbReference>
<dbReference type="Proteomes" id="UP000603453">
    <property type="component" value="Unassembled WGS sequence"/>
</dbReference>
<dbReference type="SUPFAM" id="SSF47616">
    <property type="entry name" value="GST C-terminal domain-like"/>
    <property type="match status" value="1"/>
</dbReference>
<proteinExistence type="predicted"/>
<dbReference type="CDD" id="cd03039">
    <property type="entry name" value="GST_N_Sigma_like"/>
    <property type="match status" value="1"/>
</dbReference>
<dbReference type="Pfam" id="PF14497">
    <property type="entry name" value="GST_C_3"/>
    <property type="match status" value="1"/>
</dbReference>
<evidence type="ECO:0000259" key="1">
    <source>
        <dbReference type="PROSITE" id="PS50404"/>
    </source>
</evidence>
<dbReference type="Gene3D" id="3.40.30.10">
    <property type="entry name" value="Glutaredoxin"/>
    <property type="match status" value="1"/>
</dbReference>
<dbReference type="OrthoDB" id="414243at2759"/>
<dbReference type="PROSITE" id="PS50404">
    <property type="entry name" value="GST_NTER"/>
    <property type="match status" value="1"/>
</dbReference>
<dbReference type="PANTHER" id="PTHR11571">
    <property type="entry name" value="GLUTATHIONE S-TRANSFERASE"/>
    <property type="match status" value="1"/>
</dbReference>
<gene>
    <name evidence="3" type="ORF">INT47_010103</name>
</gene>
<keyword evidence="4" id="KW-1185">Reference proteome</keyword>